<dbReference type="CDD" id="cd01347">
    <property type="entry name" value="ligand_gated_channel"/>
    <property type="match status" value="1"/>
</dbReference>
<keyword evidence="3" id="KW-0812">Transmembrane</keyword>
<evidence type="ECO:0000313" key="8">
    <source>
        <dbReference type="EMBL" id="MBV7255493.1"/>
    </source>
</evidence>
<evidence type="ECO:0000256" key="3">
    <source>
        <dbReference type="PROSITE-ProRule" id="PRU01360"/>
    </source>
</evidence>
<evidence type="ECO:0000256" key="1">
    <source>
        <dbReference type="ARBA" id="ARBA00023065"/>
    </source>
</evidence>
<comment type="similarity">
    <text evidence="3 4">Belongs to the TonB-dependent receptor family.</text>
</comment>
<evidence type="ECO:0000256" key="4">
    <source>
        <dbReference type="RuleBase" id="RU003357"/>
    </source>
</evidence>
<dbReference type="Pfam" id="PF00593">
    <property type="entry name" value="TonB_dep_Rec_b-barrel"/>
    <property type="match status" value="1"/>
</dbReference>
<dbReference type="PANTHER" id="PTHR32552">
    <property type="entry name" value="FERRICHROME IRON RECEPTOR-RELATED"/>
    <property type="match status" value="1"/>
</dbReference>
<keyword evidence="8" id="KW-0675">Receptor</keyword>
<name>A0ABS6SAR6_9SPHN</name>
<dbReference type="PANTHER" id="PTHR32552:SF81">
    <property type="entry name" value="TONB-DEPENDENT OUTER MEMBRANE RECEPTOR"/>
    <property type="match status" value="1"/>
</dbReference>
<keyword evidence="3" id="KW-0813">Transport</keyword>
<keyword evidence="2 4" id="KW-0798">TonB box</keyword>
<dbReference type="InterPro" id="IPR012910">
    <property type="entry name" value="Plug_dom"/>
</dbReference>
<keyword evidence="3" id="KW-1134">Transmembrane beta strand</keyword>
<keyword evidence="1" id="KW-0406">Ion transport</keyword>
<proteinExistence type="inferred from homology"/>
<dbReference type="InterPro" id="IPR000531">
    <property type="entry name" value="Beta-barrel_TonB"/>
</dbReference>
<organism evidence="8 9">
    <name type="scientific">Pacificimonas pallii</name>
    <dbReference type="NCBI Taxonomy" id="2827236"/>
    <lineage>
        <taxon>Bacteria</taxon>
        <taxon>Pseudomonadati</taxon>
        <taxon>Pseudomonadota</taxon>
        <taxon>Alphaproteobacteria</taxon>
        <taxon>Sphingomonadales</taxon>
        <taxon>Sphingosinicellaceae</taxon>
        <taxon>Pacificimonas</taxon>
    </lineage>
</organism>
<sequence length="814" mass="88132">MSCTGLASKATFLLAASAIAFSAHAQDVGEAGQEATDSDVIVVTATRRASTVQDVPINISAIGGVQLEERRLDNLREVARAIPGVYVVDQGSRSGTPIVFRGLNATGLGSFDGNNDGGGTVATYVGEIPLYIDLRINDIERVEFLIGPQGTLYGAGTLGGAIRYIPARPDFDGVSGEVRGDAYDYASGGGISFDVGGTVNVPLTDNLALRASVDYLEDQGFIDYPFAVQEVGVSNPDANPADAAAFGANLRPLSDVNFEKVISGRVALRLNPVDALDATLTYHFQKDETGGRQFSQRRLSNYPVEIGKYESALRVPEPNERTTQLVSLELELDLGFANLVSATGYSTFDDDGNRDQTDLLIGLEYSYEQFPEFTAFTREVSEEETLTQELRLVSAFDGPFSFIVGGFFNERKQDNVSTEFTPGYDQFAVDEFGGVQLRPDSIEYIAPFRSRLTELAAFGEFSYQLTDAWQVTVGGRYYDYSLTTAAAVDLPVFETVFNGRDPESIVFDFEPGGQKDNGFLFKFNTSYEINPDVLIYATVSQGYRIGNSNGTAACPNPLPDNQIICALPNEIAFGPDETLNYELGFKTQFFDRRLTLNGAIYYIDWSDPQIASATLNGQSPITINGNGAETRGAELSAVLELVEGLSIRGTYSYTDPKLTEDSPNIIPVLTGNTPFDNGFSDGFAGDRLPGSPKHQGSLFVDYKFPVGDNLNATLSYGVYAQSDVATRTGERGASLTLPGFDQHQASLGLKMANGLSVSAYVDNLFNEYIETGVRGTPAFDKSVSDINGDPVYVRTYGTFVAPPRRIGVRTSFKF</sequence>
<evidence type="ECO:0000259" key="6">
    <source>
        <dbReference type="Pfam" id="PF00593"/>
    </source>
</evidence>
<keyword evidence="3" id="KW-0998">Cell outer membrane</keyword>
<evidence type="ECO:0000256" key="2">
    <source>
        <dbReference type="ARBA" id="ARBA00023077"/>
    </source>
</evidence>
<comment type="subcellular location">
    <subcellularLocation>
        <location evidence="3">Cell outer membrane</location>
        <topology evidence="3">Multi-pass membrane protein</topology>
    </subcellularLocation>
</comment>
<accession>A0ABS6SAR6</accession>
<dbReference type="InterPro" id="IPR039426">
    <property type="entry name" value="TonB-dep_rcpt-like"/>
</dbReference>
<keyword evidence="5" id="KW-0732">Signal</keyword>
<comment type="caution">
    <text evidence="8">The sequence shown here is derived from an EMBL/GenBank/DDBJ whole genome shotgun (WGS) entry which is preliminary data.</text>
</comment>
<feature type="signal peptide" evidence="5">
    <location>
        <begin position="1"/>
        <end position="25"/>
    </location>
</feature>
<keyword evidence="3 4" id="KW-0472">Membrane</keyword>
<feature type="domain" description="TonB-dependent receptor plug" evidence="7">
    <location>
        <begin position="52"/>
        <end position="161"/>
    </location>
</feature>
<keyword evidence="9" id="KW-1185">Reference proteome</keyword>
<evidence type="ECO:0000313" key="9">
    <source>
        <dbReference type="Proteomes" id="UP000722336"/>
    </source>
</evidence>
<dbReference type="PROSITE" id="PS52016">
    <property type="entry name" value="TONB_DEPENDENT_REC_3"/>
    <property type="match status" value="1"/>
</dbReference>
<feature type="chain" id="PRO_5046667580" evidence="5">
    <location>
        <begin position="26"/>
        <end position="814"/>
    </location>
</feature>
<gene>
    <name evidence="8" type="ORF">KCG44_01700</name>
</gene>
<dbReference type="Pfam" id="PF07715">
    <property type="entry name" value="Plug"/>
    <property type="match status" value="1"/>
</dbReference>
<dbReference type="EMBL" id="JAGSPA010000001">
    <property type="protein sequence ID" value="MBV7255493.1"/>
    <property type="molecule type" value="Genomic_DNA"/>
</dbReference>
<protein>
    <submittedName>
        <fullName evidence="8">TonB-dependent receptor</fullName>
    </submittedName>
</protein>
<dbReference type="RefSeq" id="WP_218443817.1">
    <property type="nucleotide sequence ID" value="NZ_JAGSPA010000001.1"/>
</dbReference>
<reference evidence="8 9" key="1">
    <citation type="submission" date="2021-04" db="EMBL/GenBank/DDBJ databases">
        <authorList>
            <person name="Pira H."/>
            <person name="Risdian C."/>
            <person name="Wink J."/>
        </authorList>
    </citation>
    <scope>NUCLEOTIDE SEQUENCE [LARGE SCALE GENOMIC DNA]</scope>
    <source>
        <strain evidence="8 9">WHA3</strain>
    </source>
</reference>
<evidence type="ECO:0000259" key="7">
    <source>
        <dbReference type="Pfam" id="PF07715"/>
    </source>
</evidence>
<evidence type="ECO:0000256" key="5">
    <source>
        <dbReference type="SAM" id="SignalP"/>
    </source>
</evidence>
<dbReference type="Proteomes" id="UP000722336">
    <property type="component" value="Unassembled WGS sequence"/>
</dbReference>
<feature type="domain" description="TonB-dependent receptor-like beta-barrel" evidence="6">
    <location>
        <begin position="307"/>
        <end position="764"/>
    </location>
</feature>